<sequence>MPEFLEGTVDVPGAGKVKKRYILIPAGLAGVYVAWRWYQASQTDPSSDGGQSSGLYSSDDLSEYGASTTGGSTTVTGNTGSTTTDGTTSTVDTNAEWTRDATEQLANQGYDGAAVTAALGEFLARHALDKTEASIANAAIAVSGQPPENRPWSVIEEASTGTGTLPAPTNLRAWDTTTSTQIGFQWDAVPGALLYRIYRTDIGTEPVGDSIDTKAWAKGLSPNKSYSFYVVPVGTTGKQGGKSSVYTAKTKPVTLTAPTGLKASAVTKTSFRVTCNKVTGAQYYRWYVNGHASGASDQPYRDFTGLRPNTSYKITVAADTSNQNPGKQSGSLPVKTKK</sequence>
<dbReference type="RefSeq" id="WP_030498674.1">
    <property type="nucleotide sequence ID" value="NZ_KQ948157.1"/>
</dbReference>
<keyword evidence="1" id="KW-0378">Hydrolase</keyword>
<reference evidence="5" key="1">
    <citation type="submission" date="2015-10" db="EMBL/GenBank/DDBJ databases">
        <title>Draft genome sequence of Streptomyces pseudovenezuelae DSM 40212, type strain for the species Streptomyces pseudovenezuelae.</title>
        <authorList>
            <person name="Ruckert C."/>
            <person name="Winkler A."/>
            <person name="Kalinowski J."/>
            <person name="Kampfer P."/>
            <person name="Glaeser S."/>
        </authorList>
    </citation>
    <scope>NUCLEOTIDE SEQUENCE [LARGE SCALE GENOMIC DNA]</scope>
    <source>
        <strain evidence="5">DSM 40212</strain>
    </source>
</reference>
<dbReference type="InterPro" id="IPR003961">
    <property type="entry name" value="FN3_dom"/>
</dbReference>
<dbReference type="Pfam" id="PF00041">
    <property type="entry name" value="fn3"/>
    <property type="match status" value="1"/>
</dbReference>
<dbReference type="EMBL" id="LMWM01000056">
    <property type="protein sequence ID" value="KUM82375.1"/>
    <property type="molecule type" value="Genomic_DNA"/>
</dbReference>
<keyword evidence="2" id="KW-0624">Polysaccharide degradation</keyword>
<dbReference type="GO" id="GO:0016798">
    <property type="term" value="F:hydrolase activity, acting on glycosyl bonds"/>
    <property type="evidence" value="ECO:0007669"/>
    <property type="project" value="UniProtKB-KW"/>
</dbReference>
<evidence type="ECO:0000313" key="6">
    <source>
        <dbReference type="Proteomes" id="UP000053039"/>
    </source>
</evidence>
<accession>A0A117PML7</accession>
<gene>
    <name evidence="5" type="ORF">AQI94_41950</name>
</gene>
<proteinExistence type="predicted"/>
<dbReference type="CDD" id="cd00063">
    <property type="entry name" value="FN3"/>
    <property type="match status" value="2"/>
</dbReference>
<name>A0A117PML7_9ACTN</name>
<feature type="region of interest" description="Disordered" evidence="3">
    <location>
        <begin position="42"/>
        <end position="95"/>
    </location>
</feature>
<evidence type="ECO:0000256" key="2">
    <source>
        <dbReference type="ARBA" id="ARBA00023326"/>
    </source>
</evidence>
<protein>
    <recommendedName>
        <fullName evidence="4">Fibronectin type-III domain-containing protein</fullName>
    </recommendedName>
</protein>
<comment type="caution">
    <text evidence="5">The sequence shown here is derived from an EMBL/GenBank/DDBJ whole genome shotgun (WGS) entry which is preliminary data.</text>
</comment>
<keyword evidence="1" id="KW-0326">Glycosidase</keyword>
<evidence type="ECO:0000256" key="3">
    <source>
        <dbReference type="SAM" id="MobiDB-lite"/>
    </source>
</evidence>
<feature type="domain" description="Fibronectin type-III" evidence="4">
    <location>
        <begin position="167"/>
        <end position="253"/>
    </location>
</feature>
<dbReference type="InterPro" id="IPR036116">
    <property type="entry name" value="FN3_sf"/>
</dbReference>
<evidence type="ECO:0000256" key="1">
    <source>
        <dbReference type="ARBA" id="ARBA00023295"/>
    </source>
</evidence>
<dbReference type="AlphaFoldDB" id="A0A117PML7"/>
<dbReference type="Proteomes" id="UP000053039">
    <property type="component" value="Unassembled WGS sequence"/>
</dbReference>
<dbReference type="SMART" id="SM00060">
    <property type="entry name" value="FN3"/>
    <property type="match status" value="2"/>
</dbReference>
<feature type="compositionally biased region" description="Polar residues" evidence="3">
    <location>
        <begin position="316"/>
        <end position="331"/>
    </location>
</feature>
<dbReference type="SUPFAM" id="SSF49265">
    <property type="entry name" value="Fibronectin type III"/>
    <property type="match status" value="1"/>
</dbReference>
<evidence type="ECO:0000259" key="4">
    <source>
        <dbReference type="PROSITE" id="PS50853"/>
    </source>
</evidence>
<feature type="compositionally biased region" description="Polar residues" evidence="3">
    <location>
        <begin position="42"/>
        <end position="56"/>
    </location>
</feature>
<evidence type="ECO:0000313" key="5">
    <source>
        <dbReference type="EMBL" id="KUM82375.1"/>
    </source>
</evidence>
<dbReference type="GO" id="GO:0000272">
    <property type="term" value="P:polysaccharide catabolic process"/>
    <property type="evidence" value="ECO:0007669"/>
    <property type="project" value="UniProtKB-KW"/>
</dbReference>
<feature type="compositionally biased region" description="Low complexity" evidence="3">
    <location>
        <begin position="65"/>
        <end position="95"/>
    </location>
</feature>
<dbReference type="PROSITE" id="PS50853">
    <property type="entry name" value="FN3"/>
    <property type="match status" value="2"/>
</dbReference>
<feature type="domain" description="Fibronectin type-III" evidence="4">
    <location>
        <begin position="257"/>
        <end position="338"/>
    </location>
</feature>
<keyword evidence="2" id="KW-0119">Carbohydrate metabolism</keyword>
<organism evidence="5 6">
    <name type="scientific">Streptomyces pseudovenezuelae</name>
    <dbReference type="NCBI Taxonomy" id="67350"/>
    <lineage>
        <taxon>Bacteria</taxon>
        <taxon>Bacillati</taxon>
        <taxon>Actinomycetota</taxon>
        <taxon>Actinomycetes</taxon>
        <taxon>Kitasatosporales</taxon>
        <taxon>Streptomycetaceae</taxon>
        <taxon>Streptomyces</taxon>
        <taxon>Streptomyces aurantiacus group</taxon>
    </lineage>
</organism>
<dbReference type="OrthoDB" id="7783360at2"/>
<dbReference type="Gene3D" id="2.60.40.10">
    <property type="entry name" value="Immunoglobulins"/>
    <property type="match status" value="2"/>
</dbReference>
<dbReference type="InterPro" id="IPR013783">
    <property type="entry name" value="Ig-like_fold"/>
</dbReference>
<feature type="region of interest" description="Disordered" evidence="3">
    <location>
        <begin position="316"/>
        <end position="338"/>
    </location>
</feature>